<dbReference type="EMBL" id="JACAZH010000001">
    <property type="protein sequence ID" value="KAF7376636.1"/>
    <property type="molecule type" value="Genomic_DNA"/>
</dbReference>
<protein>
    <submittedName>
        <fullName evidence="2">Uncharacterized protein</fullName>
    </submittedName>
</protein>
<name>A0A8H6ZGU9_9AGAR</name>
<keyword evidence="3" id="KW-1185">Reference proteome</keyword>
<evidence type="ECO:0000256" key="1">
    <source>
        <dbReference type="SAM" id="MobiDB-lite"/>
    </source>
</evidence>
<feature type="compositionally biased region" description="Pro residues" evidence="1">
    <location>
        <begin position="134"/>
        <end position="145"/>
    </location>
</feature>
<feature type="region of interest" description="Disordered" evidence="1">
    <location>
        <begin position="199"/>
        <end position="237"/>
    </location>
</feature>
<organism evidence="2 3">
    <name type="scientific">Mycena sanguinolenta</name>
    <dbReference type="NCBI Taxonomy" id="230812"/>
    <lineage>
        <taxon>Eukaryota</taxon>
        <taxon>Fungi</taxon>
        <taxon>Dikarya</taxon>
        <taxon>Basidiomycota</taxon>
        <taxon>Agaricomycotina</taxon>
        <taxon>Agaricomycetes</taxon>
        <taxon>Agaricomycetidae</taxon>
        <taxon>Agaricales</taxon>
        <taxon>Marasmiineae</taxon>
        <taxon>Mycenaceae</taxon>
        <taxon>Mycena</taxon>
    </lineage>
</organism>
<dbReference type="Proteomes" id="UP000623467">
    <property type="component" value="Unassembled WGS sequence"/>
</dbReference>
<reference evidence="2" key="1">
    <citation type="submission" date="2020-05" db="EMBL/GenBank/DDBJ databases">
        <title>Mycena genomes resolve the evolution of fungal bioluminescence.</title>
        <authorList>
            <person name="Tsai I.J."/>
        </authorList>
    </citation>
    <scope>NUCLEOTIDE SEQUENCE</scope>
    <source>
        <strain evidence="2">160909Yilan</strain>
    </source>
</reference>
<accession>A0A8H6ZGU9</accession>
<comment type="caution">
    <text evidence="2">The sequence shown here is derived from an EMBL/GenBank/DDBJ whole genome shotgun (WGS) entry which is preliminary data.</text>
</comment>
<feature type="compositionally biased region" description="Low complexity" evidence="1">
    <location>
        <begin position="119"/>
        <end position="133"/>
    </location>
</feature>
<evidence type="ECO:0000313" key="2">
    <source>
        <dbReference type="EMBL" id="KAF7376636.1"/>
    </source>
</evidence>
<gene>
    <name evidence="2" type="ORF">MSAN_00080400</name>
</gene>
<feature type="compositionally biased region" description="Pro residues" evidence="1">
    <location>
        <begin position="210"/>
        <end position="221"/>
    </location>
</feature>
<feature type="region of interest" description="Disordered" evidence="1">
    <location>
        <begin position="112"/>
        <end position="165"/>
    </location>
</feature>
<evidence type="ECO:0000313" key="3">
    <source>
        <dbReference type="Proteomes" id="UP000623467"/>
    </source>
</evidence>
<proteinExistence type="predicted"/>
<sequence>MQAAFTSTVNMNADGPMNPTAAMEMEMGMHAICSAPENGEMHTAYRADTYLINITPARLPPAARASPYGSLRAALRVSFWFEFATRPSPRGPAGGARALPLCGILAHATPPSPHPYPLSRSPAPSTAPTVPSRPASPGPPRPPPTSTGTGSKNTRHRDPRWAPAPPLALQSCWRRASLCASSLTPRHLILTLRPDYPPSTTPCTCSSHRPVPPPLWPPTNAPTPRNAAPGFDSSIDN</sequence>
<dbReference type="AlphaFoldDB" id="A0A8H6ZGU9"/>